<reference evidence="20" key="1">
    <citation type="submission" date="2025-08" db="UniProtKB">
        <authorList>
            <consortium name="RefSeq"/>
        </authorList>
    </citation>
    <scope>IDENTIFICATION</scope>
    <source>
        <tissue evidence="20">Gonads</tissue>
    </source>
</reference>
<keyword evidence="8" id="KW-0106">Calcium</keyword>
<evidence type="ECO:0000256" key="2">
    <source>
        <dbReference type="ARBA" id="ARBA00001913"/>
    </source>
</evidence>
<dbReference type="RefSeq" id="XP_013384479.1">
    <property type="nucleotide sequence ID" value="XM_013529025.1"/>
</dbReference>
<dbReference type="FunCoup" id="A0A1S3HHK8">
    <property type="interactions" value="85"/>
</dbReference>
<evidence type="ECO:0000256" key="9">
    <source>
        <dbReference type="ARBA" id="ARBA00023157"/>
    </source>
</evidence>
<evidence type="ECO:0000256" key="13">
    <source>
        <dbReference type="RuleBase" id="RU003615"/>
    </source>
</evidence>
<feature type="domain" description="Alpha-amylase C-terminal" evidence="17">
    <location>
        <begin position="426"/>
        <end position="514"/>
    </location>
</feature>
<dbReference type="InterPro" id="IPR013780">
    <property type="entry name" value="Glyco_hydro_b"/>
</dbReference>
<evidence type="ECO:0000256" key="6">
    <source>
        <dbReference type="ARBA" id="ARBA00022723"/>
    </source>
</evidence>
<dbReference type="InterPro" id="IPR031319">
    <property type="entry name" value="A-amylase_C"/>
</dbReference>
<comment type="catalytic activity">
    <reaction evidence="1 14">
        <text>Endohydrolysis of (1-&gt;4)-alpha-D-glucosidic linkages in polysaccharides containing three or more (1-&gt;4)-alpha-linked D-glucose units.</text>
        <dbReference type="EC" id="3.2.1.1"/>
    </reaction>
</comment>
<evidence type="ECO:0000256" key="8">
    <source>
        <dbReference type="ARBA" id="ARBA00022837"/>
    </source>
</evidence>
<dbReference type="AlphaFoldDB" id="A0A1S3HHK8"/>
<evidence type="ECO:0000259" key="18">
    <source>
        <dbReference type="SMART" id="SM00642"/>
    </source>
</evidence>
<sequence length="729" mass="79559">MAWTDKIVLFLLSLWAGISFAFHDPNCAPGRHVIVHLFEWKWSDIAAECERFLGPKGFCGVQLSPPSEHIVSTNPSHPWWQRYQPVSYQLNSRSGNRAAFADMVSRCNNVGVRVYADIVVNHMAAAGIGTGYGGSNYDSGSLSYPGVPFGPNDFNGPAECSTSSGNIENYGDANQVRNCRLLGMPDLALGKDYVRGKVADYLNDLIGLGVAGFRIDAAKHMWPGDLAGILGRLNNLNTQWFSSGKQPFVFHEVIDLGGEPIKGSEYKSMGRVTEFKYGKFLGKAFRGRDQLKWLETFGQSWGMLHPFDALVFIDNHDNQRGEGGGGMDTIVTFFESRPYKMASAFMLAHPYGLPRVMSSYHWDRHIVGGEDHNYWIGPPHNEDWSTKDVIMNADGTCGNGWVCEHRWRQIANMVAFRNACDGEEISNWWDNGNNQIAFSRGNKGFIAINNDGNGLDATLQTGLPAGLYCDVISGDFVNGGCSGHTISVDGSGRAHISISNSAEDPFIAIHVGAKIGEDGGDEGGRETQPPAPAPTPGEGWARTVVFIKKQTQYGQDLFVRGGISHAHRTGCSQDAATSACAIPIVYNDLGDTDHLEKFNAWRGGDSRLDWYGPEQGQGTFGSKTASGSPTVWTTNVQGEDGYFPDNRFGEHYWMLDINMDCSKTEGGWFDIKSYLSDGSGGFWEADINQVTSCGGSAGGQAPYSSKNHVARCGYINVFEFGSGSCIIDN</sequence>
<dbReference type="OrthoDB" id="550577at2759"/>
<feature type="signal peptide" evidence="16">
    <location>
        <begin position="1"/>
        <end position="21"/>
    </location>
</feature>
<dbReference type="InParanoid" id="A0A1S3HHK8"/>
<evidence type="ECO:0000256" key="3">
    <source>
        <dbReference type="ARBA" id="ARBA00001923"/>
    </source>
</evidence>
<dbReference type="InterPro" id="IPR017853">
    <property type="entry name" value="GH"/>
</dbReference>
<dbReference type="Gene3D" id="3.20.20.80">
    <property type="entry name" value="Glycosidases"/>
    <property type="match status" value="1"/>
</dbReference>
<keyword evidence="6" id="KW-0479">Metal-binding</keyword>
<dbReference type="CDD" id="cd11317">
    <property type="entry name" value="AmyAc_bac_euk_AmyA"/>
    <property type="match status" value="1"/>
</dbReference>
<dbReference type="Proteomes" id="UP000085678">
    <property type="component" value="Unplaced"/>
</dbReference>
<dbReference type="Pfam" id="PF02806">
    <property type="entry name" value="Alpha-amylase_C"/>
    <property type="match status" value="1"/>
</dbReference>
<keyword evidence="19" id="KW-1185">Reference proteome</keyword>
<proteinExistence type="inferred from homology"/>
<evidence type="ECO:0000256" key="1">
    <source>
        <dbReference type="ARBA" id="ARBA00000548"/>
    </source>
</evidence>
<comment type="cofactor">
    <cofactor evidence="2">
        <name>Ca(2+)</name>
        <dbReference type="ChEBI" id="CHEBI:29108"/>
    </cofactor>
</comment>
<dbReference type="GO" id="GO:0004556">
    <property type="term" value="F:alpha-amylase activity"/>
    <property type="evidence" value="ECO:0007669"/>
    <property type="project" value="UniProtKB-UniRule"/>
</dbReference>
<keyword evidence="9" id="KW-1015">Disulfide bond</keyword>
<evidence type="ECO:0000256" key="11">
    <source>
        <dbReference type="ARBA" id="ARBA00023277"/>
    </source>
</evidence>
<dbReference type="FunFam" id="3.20.20.80:FF:000056">
    <property type="entry name" value="Pancreatic alpha-amylase"/>
    <property type="match status" value="1"/>
</dbReference>
<organism evidence="19 20">
    <name type="scientific">Lingula anatina</name>
    <name type="common">Brachiopod</name>
    <name type="synonym">Lingula unguis</name>
    <dbReference type="NCBI Taxonomy" id="7574"/>
    <lineage>
        <taxon>Eukaryota</taxon>
        <taxon>Metazoa</taxon>
        <taxon>Spiralia</taxon>
        <taxon>Lophotrochozoa</taxon>
        <taxon>Brachiopoda</taxon>
        <taxon>Linguliformea</taxon>
        <taxon>Lingulata</taxon>
        <taxon>Lingulida</taxon>
        <taxon>Linguloidea</taxon>
        <taxon>Lingulidae</taxon>
        <taxon>Lingula</taxon>
    </lineage>
</organism>
<dbReference type="GO" id="GO:0046872">
    <property type="term" value="F:metal ion binding"/>
    <property type="evidence" value="ECO:0007669"/>
    <property type="project" value="UniProtKB-KW"/>
</dbReference>
<dbReference type="InterPro" id="IPR006048">
    <property type="entry name" value="A-amylase/branching_C"/>
</dbReference>
<dbReference type="PANTHER" id="PTHR43447">
    <property type="entry name" value="ALPHA-AMYLASE"/>
    <property type="match status" value="1"/>
</dbReference>
<comment type="similarity">
    <text evidence="4 13">Belongs to the glycosyl hydrolase 13 family.</text>
</comment>
<dbReference type="OMA" id="FRYAYDL"/>
<dbReference type="PRINTS" id="PR00110">
    <property type="entry name" value="ALPHAAMYLASE"/>
</dbReference>
<dbReference type="SMART" id="SM00632">
    <property type="entry name" value="Aamy_C"/>
    <property type="match status" value="1"/>
</dbReference>
<evidence type="ECO:0000256" key="14">
    <source>
        <dbReference type="RuleBase" id="RU361134"/>
    </source>
</evidence>
<evidence type="ECO:0000256" key="16">
    <source>
        <dbReference type="SAM" id="SignalP"/>
    </source>
</evidence>
<gene>
    <name evidence="20" type="primary">LOC106154621</name>
</gene>
<dbReference type="GO" id="GO:0005975">
    <property type="term" value="P:carbohydrate metabolic process"/>
    <property type="evidence" value="ECO:0007669"/>
    <property type="project" value="InterPro"/>
</dbReference>
<keyword evidence="11 14" id="KW-0119">Carbohydrate metabolism</keyword>
<dbReference type="SMART" id="SM00642">
    <property type="entry name" value="Aamy"/>
    <property type="match status" value="1"/>
</dbReference>
<evidence type="ECO:0000256" key="7">
    <source>
        <dbReference type="ARBA" id="ARBA00022801"/>
    </source>
</evidence>
<evidence type="ECO:0000313" key="20">
    <source>
        <dbReference type="RefSeq" id="XP_013384479.1"/>
    </source>
</evidence>
<dbReference type="EC" id="3.2.1.1" evidence="5 14"/>
<dbReference type="Gene3D" id="2.60.40.1180">
    <property type="entry name" value="Golgi alpha-mannosidase II"/>
    <property type="match status" value="1"/>
</dbReference>
<dbReference type="SUPFAM" id="SSF51011">
    <property type="entry name" value="Glycosyl hydrolase domain"/>
    <property type="match status" value="1"/>
</dbReference>
<evidence type="ECO:0000256" key="12">
    <source>
        <dbReference type="ARBA" id="ARBA00023295"/>
    </source>
</evidence>
<evidence type="ECO:0000256" key="15">
    <source>
        <dbReference type="SAM" id="MobiDB-lite"/>
    </source>
</evidence>
<evidence type="ECO:0000313" key="19">
    <source>
        <dbReference type="Proteomes" id="UP000085678"/>
    </source>
</evidence>
<protein>
    <recommendedName>
        <fullName evidence="5 14">Alpha-amylase</fullName>
        <ecNumber evidence="5 14">3.2.1.1</ecNumber>
    </recommendedName>
</protein>
<comment type="cofactor">
    <cofactor evidence="3">
        <name>chloride</name>
        <dbReference type="ChEBI" id="CHEBI:17996"/>
    </cofactor>
</comment>
<dbReference type="Pfam" id="PF00128">
    <property type="entry name" value="Alpha-amylase"/>
    <property type="match status" value="1"/>
</dbReference>
<dbReference type="InterPro" id="IPR006047">
    <property type="entry name" value="GH13_cat_dom"/>
</dbReference>
<keyword evidence="12 14" id="KW-0326">Glycosidase</keyword>
<keyword evidence="16" id="KW-0732">Signal</keyword>
<dbReference type="FunFam" id="2.60.40.1180:FF:000020">
    <property type="entry name" value="Pancreatic alpha-amylase"/>
    <property type="match status" value="1"/>
</dbReference>
<name>A0A1S3HHK8_LINAN</name>
<accession>A0A1S3HHK8</accession>
<keyword evidence="10" id="KW-0868">Chloride</keyword>
<evidence type="ECO:0000256" key="5">
    <source>
        <dbReference type="ARBA" id="ARBA00012595"/>
    </source>
</evidence>
<dbReference type="SUPFAM" id="SSF51445">
    <property type="entry name" value="(Trans)glycosidases"/>
    <property type="match status" value="1"/>
</dbReference>
<evidence type="ECO:0000256" key="10">
    <source>
        <dbReference type="ARBA" id="ARBA00023214"/>
    </source>
</evidence>
<dbReference type="InterPro" id="IPR006046">
    <property type="entry name" value="Alpha_amylase"/>
</dbReference>
<dbReference type="STRING" id="7574.A0A1S3HHK8"/>
<feature type="chain" id="PRO_5010197099" description="Alpha-amylase" evidence="16">
    <location>
        <begin position="22"/>
        <end position="729"/>
    </location>
</feature>
<feature type="region of interest" description="Disordered" evidence="15">
    <location>
        <begin position="515"/>
        <end position="538"/>
    </location>
</feature>
<dbReference type="KEGG" id="lak:106154621"/>
<dbReference type="GeneID" id="106154621"/>
<keyword evidence="7 14" id="KW-0378">Hydrolase</keyword>
<evidence type="ECO:0000256" key="4">
    <source>
        <dbReference type="ARBA" id="ARBA00008061"/>
    </source>
</evidence>
<feature type="domain" description="Glycosyl hydrolase family 13 catalytic" evidence="18">
    <location>
        <begin position="32"/>
        <end position="417"/>
    </location>
</feature>
<evidence type="ECO:0000259" key="17">
    <source>
        <dbReference type="SMART" id="SM00632"/>
    </source>
</evidence>